<evidence type="ECO:0000313" key="1">
    <source>
        <dbReference type="EMBL" id="KKI98927.1"/>
    </source>
</evidence>
<accession>A0A0M2PV10</accession>
<dbReference type="RefSeq" id="WP_016922580.1">
    <property type="nucleotide sequence ID" value="NZ_KB235937.1"/>
</dbReference>
<proteinExistence type="predicted"/>
<dbReference type="Proteomes" id="UP000034681">
    <property type="component" value="Unassembled WGS sequence"/>
</dbReference>
<evidence type="ECO:0000313" key="2">
    <source>
        <dbReference type="Proteomes" id="UP000034681"/>
    </source>
</evidence>
<reference evidence="1" key="1">
    <citation type="submission" date="2012-04" db="EMBL/GenBank/DDBJ databases">
        <authorList>
            <person name="Borisov I.G."/>
            <person name="Ivanikova N.V."/>
            <person name="Pinevich A.V."/>
        </authorList>
    </citation>
    <scope>NUCLEOTIDE SEQUENCE</scope>
    <source>
        <strain evidence="1">CALU 1027</strain>
    </source>
</reference>
<name>A0A0M2PV10_PROHO</name>
<dbReference type="eggNOG" id="ENOG5032S4S">
    <property type="taxonomic scope" value="Bacteria"/>
</dbReference>
<dbReference type="Pfam" id="PF11378">
    <property type="entry name" value="DUF3181"/>
    <property type="match status" value="1"/>
</dbReference>
<dbReference type="EMBL" id="AJTX02000006">
    <property type="protein sequence ID" value="KKI98927.1"/>
    <property type="molecule type" value="Genomic_DNA"/>
</dbReference>
<dbReference type="OrthoDB" id="465245at2"/>
<keyword evidence="2" id="KW-1185">Reference proteome</keyword>
<sequence length="102" mass="11342">MTLSASSQEIEKLAAVIGESAYVDVAKWHLYLNDAKLHVPLAEQVYPLLQDDRLTLEALRSLLSHYLVPLGGGQRQIPLLDLIPSSCLSQLYAALGDYQHQR</sequence>
<dbReference type="AlphaFoldDB" id="A0A0M2PV10"/>
<comment type="caution">
    <text evidence="1">The sequence shown here is derived from an EMBL/GenBank/DDBJ whole genome shotgun (WGS) entry which is preliminary data.</text>
</comment>
<dbReference type="STRING" id="317619.GCA_000332315_01917"/>
<organism evidence="1 2">
    <name type="scientific">Prochlorothrix hollandica PCC 9006 = CALU 1027</name>
    <dbReference type="NCBI Taxonomy" id="317619"/>
    <lineage>
        <taxon>Bacteria</taxon>
        <taxon>Bacillati</taxon>
        <taxon>Cyanobacteriota</taxon>
        <taxon>Cyanophyceae</taxon>
        <taxon>Prochlorotrichales</taxon>
        <taxon>Prochlorotrichaceae</taxon>
        <taxon>Prochlorothrix</taxon>
    </lineage>
</organism>
<protein>
    <submittedName>
        <fullName evidence="1">Thylakoid-associated protein</fullName>
    </submittedName>
</protein>
<gene>
    <name evidence="1" type="ORF">PROH_13915</name>
</gene>
<dbReference type="InterPro" id="IPR021518">
    <property type="entry name" value="DUF3181"/>
</dbReference>